<evidence type="ECO:0000313" key="4">
    <source>
        <dbReference type="Proteomes" id="UP000198804"/>
    </source>
</evidence>
<feature type="region of interest" description="Disordered" evidence="1">
    <location>
        <begin position="17"/>
        <end position="36"/>
    </location>
</feature>
<dbReference type="EMBL" id="FOSV01000020">
    <property type="protein sequence ID" value="SFL65677.1"/>
    <property type="molecule type" value="Genomic_DNA"/>
</dbReference>
<keyword evidence="2" id="KW-0732">Signal</keyword>
<proteinExistence type="predicted"/>
<feature type="compositionally biased region" description="Low complexity" evidence="1">
    <location>
        <begin position="17"/>
        <end position="31"/>
    </location>
</feature>
<dbReference type="STRING" id="414703.SAMN04488125_12028"/>
<reference evidence="4" key="1">
    <citation type="submission" date="2016-10" db="EMBL/GenBank/DDBJ databases">
        <authorList>
            <person name="Varghese N."/>
            <person name="Submissions S."/>
        </authorList>
    </citation>
    <scope>NUCLEOTIDE SEQUENCE [LARGE SCALE GENOMIC DNA]</scope>
    <source>
        <strain evidence="4">CGMCC 1.6474</strain>
    </source>
</reference>
<dbReference type="Proteomes" id="UP000198804">
    <property type="component" value="Unassembled WGS sequence"/>
</dbReference>
<dbReference type="RefSeq" id="WP_091950206.1">
    <property type="nucleotide sequence ID" value="NZ_FOSV01000020.1"/>
</dbReference>
<protein>
    <submittedName>
        <fullName evidence="3">Uncharacterized protein</fullName>
    </submittedName>
</protein>
<evidence type="ECO:0000256" key="2">
    <source>
        <dbReference type="SAM" id="SignalP"/>
    </source>
</evidence>
<name>A0A1I4JHJ9_9HYPH</name>
<accession>A0A1I4JHJ9</accession>
<evidence type="ECO:0000256" key="1">
    <source>
        <dbReference type="SAM" id="MobiDB-lite"/>
    </source>
</evidence>
<evidence type="ECO:0000313" key="3">
    <source>
        <dbReference type="EMBL" id="SFL65677.1"/>
    </source>
</evidence>
<dbReference type="OrthoDB" id="8003309at2"/>
<dbReference type="AlphaFoldDB" id="A0A1I4JHJ9"/>
<keyword evidence="4" id="KW-1185">Reference proteome</keyword>
<sequence length="82" mass="8836">MFRPMIAAFALMAGLSPAPAQQPARSPDADPTFVEPKDTAHRHCAGSCVKSGSLQWYCRADQTCSLDCGTAPPKRHCHDPKP</sequence>
<gene>
    <name evidence="3" type="ORF">SAMN04488125_12028</name>
</gene>
<feature type="signal peptide" evidence="2">
    <location>
        <begin position="1"/>
        <end position="20"/>
    </location>
</feature>
<organism evidence="3 4">
    <name type="scientific">Methylorubrum salsuginis</name>
    <dbReference type="NCBI Taxonomy" id="414703"/>
    <lineage>
        <taxon>Bacteria</taxon>
        <taxon>Pseudomonadati</taxon>
        <taxon>Pseudomonadota</taxon>
        <taxon>Alphaproteobacteria</taxon>
        <taxon>Hyphomicrobiales</taxon>
        <taxon>Methylobacteriaceae</taxon>
        <taxon>Methylorubrum</taxon>
    </lineage>
</organism>
<feature type="chain" id="PRO_5011796468" evidence="2">
    <location>
        <begin position="21"/>
        <end position="82"/>
    </location>
</feature>